<evidence type="ECO:0000256" key="1">
    <source>
        <dbReference type="SAM" id="MobiDB-lite"/>
    </source>
</evidence>
<reference evidence="2 3" key="1">
    <citation type="journal article" date="2022" name="G3 (Bethesda)">
        <title>Enemy or ally: a genomic approach to elucidate the lifestyle of Phyllosticta citrichinaensis.</title>
        <authorList>
            <person name="Buijs V.A."/>
            <person name="Groenewald J.Z."/>
            <person name="Haridas S."/>
            <person name="LaButti K.M."/>
            <person name="Lipzen A."/>
            <person name="Martin F.M."/>
            <person name="Barry K."/>
            <person name="Grigoriev I.V."/>
            <person name="Crous P.W."/>
            <person name="Seidl M.F."/>
        </authorList>
    </citation>
    <scope>NUCLEOTIDE SEQUENCE [LARGE SCALE GENOMIC DNA]</scope>
    <source>
        <strain evidence="2 3">CBS 129764</strain>
    </source>
</reference>
<name>A0ABR1Y5L1_9PEZI</name>
<protein>
    <submittedName>
        <fullName evidence="2">Uncharacterized protein</fullName>
    </submittedName>
</protein>
<feature type="region of interest" description="Disordered" evidence="1">
    <location>
        <begin position="110"/>
        <end position="145"/>
    </location>
</feature>
<proteinExistence type="predicted"/>
<dbReference type="EMBL" id="JBBWUH010000001">
    <property type="protein sequence ID" value="KAK8177173.1"/>
    <property type="molecule type" value="Genomic_DNA"/>
</dbReference>
<evidence type="ECO:0000313" key="2">
    <source>
        <dbReference type="EMBL" id="KAK8177173.1"/>
    </source>
</evidence>
<keyword evidence="3" id="KW-1185">Reference proteome</keyword>
<dbReference type="Proteomes" id="UP001456524">
    <property type="component" value="Unassembled WGS sequence"/>
</dbReference>
<evidence type="ECO:0000313" key="3">
    <source>
        <dbReference type="Proteomes" id="UP001456524"/>
    </source>
</evidence>
<gene>
    <name evidence="2" type="ORF">IWX90DRAFT_10118</name>
</gene>
<accession>A0ABR1Y5L1</accession>
<feature type="compositionally biased region" description="Low complexity" evidence="1">
    <location>
        <begin position="135"/>
        <end position="145"/>
    </location>
</feature>
<feature type="region of interest" description="Disordered" evidence="1">
    <location>
        <begin position="1"/>
        <end position="32"/>
    </location>
</feature>
<sequence>MACAQQQREMTTRKSETGGRKRANDASRQAGRQAMSRDIYWCCDGRPLKQRMAGRSAICKPMTQRHVVIDNTRDNTLETQFHAPSGIERPHSACQRPRMRVSDHGALSCVRTPASIPGRPKQQRCSQPAQKGARRPSAPSVSAARPSLTHSLITLTQHLRRASLASLHFHILFTSTRQFSPPLPNNTSTTTPTTALLPSSPHPFGVAVRISSTCIPCWLHPFPALINRPYSSLRSLADHHPPPTFNI</sequence>
<feature type="compositionally biased region" description="Basic and acidic residues" evidence="1">
    <location>
        <begin position="10"/>
        <end position="25"/>
    </location>
</feature>
<comment type="caution">
    <text evidence="2">The sequence shown here is derived from an EMBL/GenBank/DDBJ whole genome shotgun (WGS) entry which is preliminary data.</text>
</comment>
<organism evidence="2 3">
    <name type="scientific">Phyllosticta citrichinensis</name>
    <dbReference type="NCBI Taxonomy" id="1130410"/>
    <lineage>
        <taxon>Eukaryota</taxon>
        <taxon>Fungi</taxon>
        <taxon>Dikarya</taxon>
        <taxon>Ascomycota</taxon>
        <taxon>Pezizomycotina</taxon>
        <taxon>Dothideomycetes</taxon>
        <taxon>Dothideomycetes incertae sedis</taxon>
        <taxon>Botryosphaeriales</taxon>
        <taxon>Phyllostictaceae</taxon>
        <taxon>Phyllosticta</taxon>
    </lineage>
</organism>